<dbReference type="PANTHER" id="PTHR23220">
    <property type="entry name" value="INTEGRIN ALPHA"/>
    <property type="match status" value="1"/>
</dbReference>
<reference evidence="6 7" key="1">
    <citation type="submission" date="2024-05" db="EMBL/GenBank/DDBJ databases">
        <authorList>
            <person name="Wallberg A."/>
        </authorList>
    </citation>
    <scope>NUCLEOTIDE SEQUENCE [LARGE SCALE GENOMIC DNA]</scope>
</reference>
<dbReference type="PROSITE" id="PS51470">
    <property type="entry name" value="FG_GAP"/>
    <property type="match status" value="3"/>
</dbReference>
<proteinExistence type="inferred from homology"/>
<comment type="similarity">
    <text evidence="5">Belongs to the integrin alpha chain family.</text>
</comment>
<dbReference type="InterPro" id="IPR013519">
    <property type="entry name" value="Int_alpha_beta-p"/>
</dbReference>
<dbReference type="Gene3D" id="2.60.40.1460">
    <property type="entry name" value="Integrin domains. Chain A, domain 2"/>
    <property type="match status" value="1"/>
</dbReference>
<dbReference type="InterPro" id="IPR013517">
    <property type="entry name" value="FG-GAP"/>
</dbReference>
<dbReference type="GO" id="GO:0008305">
    <property type="term" value="C:integrin complex"/>
    <property type="evidence" value="ECO:0007669"/>
    <property type="project" value="InterPro"/>
</dbReference>
<evidence type="ECO:0000256" key="2">
    <source>
        <dbReference type="ARBA" id="ARBA00022737"/>
    </source>
</evidence>
<dbReference type="EMBL" id="CAXKWB010033695">
    <property type="protein sequence ID" value="CAL4143552.1"/>
    <property type="molecule type" value="Genomic_DNA"/>
</dbReference>
<dbReference type="Pfam" id="PF01839">
    <property type="entry name" value="FG-GAP"/>
    <property type="match status" value="2"/>
</dbReference>
<dbReference type="Gene3D" id="2.130.10.130">
    <property type="entry name" value="Integrin alpha, N-terminal"/>
    <property type="match status" value="1"/>
</dbReference>
<dbReference type="SMART" id="SM00191">
    <property type="entry name" value="Int_alpha"/>
    <property type="match status" value="3"/>
</dbReference>
<feature type="repeat" description="FG-GAP" evidence="4">
    <location>
        <begin position="171"/>
        <end position="236"/>
    </location>
</feature>
<dbReference type="InterPro" id="IPR000413">
    <property type="entry name" value="Integrin_alpha"/>
</dbReference>
<dbReference type="Proteomes" id="UP001497623">
    <property type="component" value="Unassembled WGS sequence"/>
</dbReference>
<keyword evidence="7" id="KW-1185">Reference proteome</keyword>
<protein>
    <submittedName>
        <fullName evidence="6">Uncharacterized protein</fullName>
    </submittedName>
</protein>
<organism evidence="6 7">
    <name type="scientific">Meganyctiphanes norvegica</name>
    <name type="common">Northern krill</name>
    <name type="synonym">Thysanopoda norvegica</name>
    <dbReference type="NCBI Taxonomy" id="48144"/>
    <lineage>
        <taxon>Eukaryota</taxon>
        <taxon>Metazoa</taxon>
        <taxon>Ecdysozoa</taxon>
        <taxon>Arthropoda</taxon>
        <taxon>Crustacea</taxon>
        <taxon>Multicrustacea</taxon>
        <taxon>Malacostraca</taxon>
        <taxon>Eumalacostraca</taxon>
        <taxon>Eucarida</taxon>
        <taxon>Euphausiacea</taxon>
        <taxon>Euphausiidae</taxon>
        <taxon>Meganyctiphanes</taxon>
    </lineage>
</organism>
<evidence type="ECO:0000256" key="1">
    <source>
        <dbReference type="ARBA" id="ARBA00022729"/>
    </source>
</evidence>
<dbReference type="GO" id="GO:0007229">
    <property type="term" value="P:integrin-mediated signaling pathway"/>
    <property type="evidence" value="ECO:0007669"/>
    <property type="project" value="UniProtKB-KW"/>
</dbReference>
<keyword evidence="2" id="KW-0677">Repeat</keyword>
<dbReference type="PRINTS" id="PR01185">
    <property type="entry name" value="INTEGRINA"/>
</dbReference>
<feature type="repeat" description="FG-GAP" evidence="4">
    <location>
        <begin position="109"/>
        <end position="167"/>
    </location>
</feature>
<dbReference type="SUPFAM" id="SSF69318">
    <property type="entry name" value="Integrin alpha N-terminal domain"/>
    <property type="match status" value="1"/>
</dbReference>
<dbReference type="PANTHER" id="PTHR23220:SF133">
    <property type="entry name" value="INTEGRIN ALPHA-PS2"/>
    <property type="match status" value="1"/>
</dbReference>
<evidence type="ECO:0000313" key="6">
    <source>
        <dbReference type="EMBL" id="CAL4143552.1"/>
    </source>
</evidence>
<dbReference type="GO" id="GO:0005178">
    <property type="term" value="F:integrin binding"/>
    <property type="evidence" value="ECO:0007669"/>
    <property type="project" value="TreeGrafter"/>
</dbReference>
<keyword evidence="3" id="KW-0325">Glycoprotein</keyword>
<dbReference type="GO" id="GO:0098609">
    <property type="term" value="P:cell-cell adhesion"/>
    <property type="evidence" value="ECO:0007669"/>
    <property type="project" value="TreeGrafter"/>
</dbReference>
<keyword evidence="5" id="KW-0130">Cell adhesion</keyword>
<feature type="non-terminal residue" evidence="6">
    <location>
        <position position="300"/>
    </location>
</feature>
<feature type="non-terminal residue" evidence="6">
    <location>
        <position position="1"/>
    </location>
</feature>
<evidence type="ECO:0000256" key="3">
    <source>
        <dbReference type="ARBA" id="ARBA00023180"/>
    </source>
</evidence>
<evidence type="ECO:0000256" key="5">
    <source>
        <dbReference type="RuleBase" id="RU003762"/>
    </source>
</evidence>
<comment type="subcellular location">
    <subcellularLocation>
        <location evidence="5">Membrane</location>
        <topology evidence="5">Single-pass type I membrane protein</topology>
    </subcellularLocation>
</comment>
<comment type="caution">
    <text evidence="6">The sequence shown here is derived from an EMBL/GenBank/DDBJ whole genome shotgun (WGS) entry which is preliminary data.</text>
</comment>
<feature type="repeat" description="FG-GAP" evidence="4">
    <location>
        <begin position="43"/>
        <end position="105"/>
    </location>
</feature>
<dbReference type="GO" id="GO:0007160">
    <property type="term" value="P:cell-matrix adhesion"/>
    <property type="evidence" value="ECO:0007669"/>
    <property type="project" value="TreeGrafter"/>
</dbReference>
<accession>A0AAV2RW19</accession>
<keyword evidence="5" id="KW-0675">Receptor</keyword>
<dbReference type="GO" id="GO:0009897">
    <property type="term" value="C:external side of plasma membrane"/>
    <property type="evidence" value="ECO:0007669"/>
    <property type="project" value="TreeGrafter"/>
</dbReference>
<evidence type="ECO:0000313" key="7">
    <source>
        <dbReference type="Proteomes" id="UP001497623"/>
    </source>
</evidence>
<name>A0AAV2RW19_MEGNR</name>
<dbReference type="InterPro" id="IPR028994">
    <property type="entry name" value="Integrin_alpha_N"/>
</dbReference>
<dbReference type="GO" id="GO:0033627">
    <property type="term" value="P:cell adhesion mediated by integrin"/>
    <property type="evidence" value="ECO:0007669"/>
    <property type="project" value="TreeGrafter"/>
</dbReference>
<evidence type="ECO:0000256" key="4">
    <source>
        <dbReference type="PROSITE-ProRule" id="PRU00803"/>
    </source>
</evidence>
<keyword evidence="1" id="KW-0732">Signal</keyword>
<sequence>TREGWKVVTGRFSKNSSSDVLVVSVPQADNLRGKVIFYDRDFNSLLQLHGNDFAANYGFTLASGDFDGDDVDDLLVGAPLAPGALGIPEAGKLYVYYAPLQKESAASPSVAIITGNTPWARHASSIANLQDIDNDGFSDVAVGAPYGGADQNGEVYIYNGSPTGLQSTPSQIIQGSEISGSTLRGFGYSLHSGHGMDVDNNGHADLLVGAPESDKALLLRSSPVVRLVGSVRFQTSEFTVGRRDCDLDVPGRLEKEQVDCLQLIIDVQYKAHHLRKYLNMTFEMLLDEDQLVPRVLFQVN</sequence>
<dbReference type="AlphaFoldDB" id="A0AAV2RW19"/>
<keyword evidence="5" id="KW-0401">Integrin</keyword>
<gene>
    <name evidence="6" type="ORF">MNOR_LOCUS29302</name>
</gene>